<dbReference type="EC" id="6.3.4.19" evidence="1"/>
<evidence type="ECO:0000259" key="7">
    <source>
        <dbReference type="Pfam" id="PF01171"/>
    </source>
</evidence>
<feature type="domain" description="tRNA(Ile)-lysidine/2-thiocytidine synthase N-terminal" evidence="7">
    <location>
        <begin position="27"/>
        <end position="235"/>
    </location>
</feature>
<dbReference type="InterPro" id="IPR012795">
    <property type="entry name" value="tRNA_Ile_lys_synt_N"/>
</dbReference>
<protein>
    <recommendedName>
        <fullName evidence="1">tRNA(Ile)-lysidine synthetase</fullName>
        <ecNumber evidence="1">6.3.4.19</ecNumber>
    </recommendedName>
</protein>
<dbReference type="InterPro" id="IPR014729">
    <property type="entry name" value="Rossmann-like_a/b/a_fold"/>
</dbReference>
<dbReference type="AlphaFoldDB" id="A0A165TG56"/>
<gene>
    <name evidence="8" type="ORF">NEOLEDRAFT_1155713</name>
</gene>
<evidence type="ECO:0000256" key="3">
    <source>
        <dbReference type="ARBA" id="ARBA00022694"/>
    </source>
</evidence>
<keyword evidence="5" id="KW-0067">ATP-binding</keyword>
<dbReference type="CDD" id="cd01992">
    <property type="entry name" value="TilS_N"/>
    <property type="match status" value="1"/>
</dbReference>
<dbReference type="Gene3D" id="3.40.50.620">
    <property type="entry name" value="HUPs"/>
    <property type="match status" value="1"/>
</dbReference>
<keyword evidence="2" id="KW-0436">Ligase</keyword>
<proteinExistence type="inferred from homology"/>
<evidence type="ECO:0000256" key="1">
    <source>
        <dbReference type="ARBA" id="ARBA00013267"/>
    </source>
</evidence>
<evidence type="ECO:0000256" key="2">
    <source>
        <dbReference type="ARBA" id="ARBA00022598"/>
    </source>
</evidence>
<dbReference type="InterPro" id="IPR011063">
    <property type="entry name" value="TilS/TtcA_N"/>
</dbReference>
<evidence type="ECO:0000313" key="8">
    <source>
        <dbReference type="EMBL" id="KZT26616.1"/>
    </source>
</evidence>
<comment type="catalytic activity">
    <reaction evidence="6">
        <text>cytidine(34) in tRNA(Ile2) + L-lysine + ATP = lysidine(34) in tRNA(Ile2) + AMP + diphosphate + H(+)</text>
        <dbReference type="Rhea" id="RHEA:43744"/>
        <dbReference type="Rhea" id="RHEA-COMP:10625"/>
        <dbReference type="Rhea" id="RHEA-COMP:10670"/>
        <dbReference type="ChEBI" id="CHEBI:15378"/>
        <dbReference type="ChEBI" id="CHEBI:30616"/>
        <dbReference type="ChEBI" id="CHEBI:32551"/>
        <dbReference type="ChEBI" id="CHEBI:33019"/>
        <dbReference type="ChEBI" id="CHEBI:82748"/>
        <dbReference type="ChEBI" id="CHEBI:83665"/>
        <dbReference type="ChEBI" id="CHEBI:456215"/>
        <dbReference type="EC" id="6.3.4.19"/>
    </reaction>
</comment>
<dbReference type="OrthoDB" id="434144at2759"/>
<dbReference type="HAMAP" id="MF_01161">
    <property type="entry name" value="tRNA_Ile_lys_synt"/>
    <property type="match status" value="1"/>
</dbReference>
<dbReference type="GO" id="GO:0032267">
    <property type="term" value="F:tRNA(Ile)-lysidine synthase activity"/>
    <property type="evidence" value="ECO:0007669"/>
    <property type="project" value="UniProtKB-EC"/>
</dbReference>
<evidence type="ECO:0000256" key="6">
    <source>
        <dbReference type="ARBA" id="ARBA00048539"/>
    </source>
</evidence>
<organism evidence="8 9">
    <name type="scientific">Neolentinus lepideus HHB14362 ss-1</name>
    <dbReference type="NCBI Taxonomy" id="1314782"/>
    <lineage>
        <taxon>Eukaryota</taxon>
        <taxon>Fungi</taxon>
        <taxon>Dikarya</taxon>
        <taxon>Basidiomycota</taxon>
        <taxon>Agaricomycotina</taxon>
        <taxon>Agaricomycetes</taxon>
        <taxon>Gloeophyllales</taxon>
        <taxon>Gloeophyllaceae</taxon>
        <taxon>Neolentinus</taxon>
    </lineage>
</organism>
<evidence type="ECO:0000313" key="9">
    <source>
        <dbReference type="Proteomes" id="UP000076761"/>
    </source>
</evidence>
<reference evidence="8 9" key="1">
    <citation type="journal article" date="2016" name="Mol. Biol. Evol.">
        <title>Comparative Genomics of Early-Diverging Mushroom-Forming Fungi Provides Insights into the Origins of Lignocellulose Decay Capabilities.</title>
        <authorList>
            <person name="Nagy L.G."/>
            <person name="Riley R."/>
            <person name="Tritt A."/>
            <person name="Adam C."/>
            <person name="Daum C."/>
            <person name="Floudas D."/>
            <person name="Sun H."/>
            <person name="Yadav J.S."/>
            <person name="Pangilinan J."/>
            <person name="Larsson K.H."/>
            <person name="Matsuura K."/>
            <person name="Barry K."/>
            <person name="Labutti K."/>
            <person name="Kuo R."/>
            <person name="Ohm R.A."/>
            <person name="Bhattacharya S.S."/>
            <person name="Shirouzu T."/>
            <person name="Yoshinaga Y."/>
            <person name="Martin F.M."/>
            <person name="Grigoriev I.V."/>
            <person name="Hibbett D.S."/>
        </authorList>
    </citation>
    <scope>NUCLEOTIDE SEQUENCE [LARGE SCALE GENOMIC DNA]</scope>
    <source>
        <strain evidence="8 9">HHB14362 ss-1</strain>
    </source>
</reference>
<dbReference type="Proteomes" id="UP000076761">
    <property type="component" value="Unassembled WGS sequence"/>
</dbReference>
<dbReference type="PANTHER" id="PTHR43033:SF1">
    <property type="entry name" value="TRNA(ILE)-LYSIDINE SYNTHASE-RELATED"/>
    <property type="match status" value="1"/>
</dbReference>
<dbReference type="GO" id="GO:0005524">
    <property type="term" value="F:ATP binding"/>
    <property type="evidence" value="ECO:0007669"/>
    <property type="project" value="UniProtKB-KW"/>
</dbReference>
<evidence type="ECO:0000256" key="4">
    <source>
        <dbReference type="ARBA" id="ARBA00022741"/>
    </source>
</evidence>
<name>A0A165TG56_9AGAM</name>
<evidence type="ECO:0000256" key="5">
    <source>
        <dbReference type="ARBA" id="ARBA00022840"/>
    </source>
</evidence>
<dbReference type="PANTHER" id="PTHR43033">
    <property type="entry name" value="TRNA(ILE)-LYSIDINE SYNTHASE-RELATED"/>
    <property type="match status" value="1"/>
</dbReference>
<keyword evidence="4" id="KW-0547">Nucleotide-binding</keyword>
<dbReference type="STRING" id="1314782.A0A165TG56"/>
<dbReference type="InterPro" id="IPR012094">
    <property type="entry name" value="tRNA_Ile_lys_synt"/>
</dbReference>
<accession>A0A165TG56</accession>
<dbReference type="Pfam" id="PF01171">
    <property type="entry name" value="ATP_bind_3"/>
    <property type="match status" value="1"/>
</dbReference>
<dbReference type="GO" id="GO:0008033">
    <property type="term" value="P:tRNA processing"/>
    <property type="evidence" value="ECO:0007669"/>
    <property type="project" value="UniProtKB-KW"/>
</dbReference>
<keyword evidence="9" id="KW-1185">Reference proteome</keyword>
<sequence length="575" mass="64249">MFRAICNREFRELFERCTPPQGWPQKLAIANSGGPDSTCLLFLLRRFLQESEGIAFPKSLVSLTVDHCLQEASSAMADHCSRTSTSLGIEHVTAAIPWSHPPFPHKPSRSFEKIARTARYHLLFNAMSEVGSTAIAFGHHADDQIETALLRSAKGSTEFGAAGMRPCRRWGMGFGNGEGSLGWAGIEGMRRWIVRPLLTVPKSRILATCEENGLEYVMDPTNFQPEITVRNTIRHILSRNPEYDDNPGPLKEAELATNAISPGECSTNGNSVTSNALQLPARFSLDISLGRAHLHTVVKTLSERRQQVDDVATQNIGECRRVSPPSTVLLVPYLLRPTADAVIQRAMILRIMRYVSFYPWGSLQAEAHRRTESLNQIIGKVLCSAPETFPKPFVAGGGVLWTPVFLMENGQFKISKSEDKHIGSTSCSSLPAAWIASRQPPFAKSLSDTRTSTRKDALHLNITHLIGEKVDGVNPQEEQELLWDCRFLLRINGRRLKTTVDRARSITGSEDGELLLEPETRWYLPRIVWRWTGGSIVLARMMWSRSSRTTKKPLVHIFDQDDFVSIQDARVLDTL</sequence>
<dbReference type="InParanoid" id="A0A165TG56"/>
<dbReference type="NCBIfam" id="TIGR02432">
    <property type="entry name" value="lysidine_TilS_N"/>
    <property type="match status" value="1"/>
</dbReference>
<keyword evidence="3" id="KW-0819">tRNA processing</keyword>
<dbReference type="EMBL" id="KV425566">
    <property type="protein sequence ID" value="KZT26616.1"/>
    <property type="molecule type" value="Genomic_DNA"/>
</dbReference>
<dbReference type="SUPFAM" id="SSF52402">
    <property type="entry name" value="Adenine nucleotide alpha hydrolases-like"/>
    <property type="match status" value="1"/>
</dbReference>